<keyword evidence="1" id="KW-0472">Membrane</keyword>
<evidence type="ECO:0000313" key="3">
    <source>
        <dbReference type="Proteomes" id="UP000615026"/>
    </source>
</evidence>
<dbReference type="RefSeq" id="WP_193992357.1">
    <property type="nucleotide sequence ID" value="NZ_JADEXP010000047.1"/>
</dbReference>
<keyword evidence="1" id="KW-1133">Transmembrane helix</keyword>
<accession>A0A928ZRG8</accession>
<dbReference type="AlphaFoldDB" id="A0A928ZRG8"/>
<organism evidence="2 3">
    <name type="scientific">Leptolyngbya cf. ectocarpi LEGE 11479</name>
    <dbReference type="NCBI Taxonomy" id="1828722"/>
    <lineage>
        <taxon>Bacteria</taxon>
        <taxon>Bacillati</taxon>
        <taxon>Cyanobacteriota</taxon>
        <taxon>Cyanophyceae</taxon>
        <taxon>Leptolyngbyales</taxon>
        <taxon>Leptolyngbyaceae</taxon>
        <taxon>Leptolyngbya group</taxon>
        <taxon>Leptolyngbya</taxon>
    </lineage>
</organism>
<evidence type="ECO:0000256" key="1">
    <source>
        <dbReference type="SAM" id="Phobius"/>
    </source>
</evidence>
<evidence type="ECO:0000313" key="2">
    <source>
        <dbReference type="EMBL" id="MBE9066538.1"/>
    </source>
</evidence>
<reference evidence="2" key="1">
    <citation type="submission" date="2020-10" db="EMBL/GenBank/DDBJ databases">
        <authorList>
            <person name="Castelo-Branco R."/>
            <person name="Eusebio N."/>
            <person name="Adriana R."/>
            <person name="Vieira A."/>
            <person name="Brugerolle De Fraissinette N."/>
            <person name="Rezende De Castro R."/>
            <person name="Schneider M.P."/>
            <person name="Vasconcelos V."/>
            <person name="Leao P.N."/>
        </authorList>
    </citation>
    <scope>NUCLEOTIDE SEQUENCE</scope>
    <source>
        <strain evidence="2">LEGE 11479</strain>
    </source>
</reference>
<gene>
    <name evidence="2" type="ORF">IQ260_07720</name>
</gene>
<dbReference type="Proteomes" id="UP000615026">
    <property type="component" value="Unassembled WGS sequence"/>
</dbReference>
<comment type="caution">
    <text evidence="2">The sequence shown here is derived from an EMBL/GenBank/DDBJ whole genome shotgun (WGS) entry which is preliminary data.</text>
</comment>
<keyword evidence="1" id="KW-0812">Transmembrane</keyword>
<keyword evidence="3" id="KW-1185">Reference proteome</keyword>
<proteinExistence type="predicted"/>
<feature type="transmembrane region" description="Helical" evidence="1">
    <location>
        <begin position="7"/>
        <end position="27"/>
    </location>
</feature>
<dbReference type="EMBL" id="JADEXP010000047">
    <property type="protein sequence ID" value="MBE9066538.1"/>
    <property type="molecule type" value="Genomic_DNA"/>
</dbReference>
<protein>
    <submittedName>
        <fullName evidence="2">Uncharacterized protein</fullName>
    </submittedName>
</protein>
<name>A0A928ZRG8_LEPEC</name>
<sequence length="55" mass="6274">MDSQWRFALCKIFIWLAAEVVLSMLGIDDLADYSEFIFAQNMPVAEAHAGLKIQR</sequence>